<dbReference type="Proteomes" id="UP001589532">
    <property type="component" value="Unassembled WGS sequence"/>
</dbReference>
<proteinExistence type="predicted"/>
<evidence type="ECO:0000313" key="2">
    <source>
        <dbReference type="Proteomes" id="UP001589532"/>
    </source>
</evidence>
<organism evidence="1 2">
    <name type="scientific">Nonomuraea helvata</name>
    <dbReference type="NCBI Taxonomy" id="37484"/>
    <lineage>
        <taxon>Bacteria</taxon>
        <taxon>Bacillati</taxon>
        <taxon>Actinomycetota</taxon>
        <taxon>Actinomycetes</taxon>
        <taxon>Streptosporangiales</taxon>
        <taxon>Streptosporangiaceae</taxon>
        <taxon>Nonomuraea</taxon>
    </lineage>
</organism>
<sequence length="180" mass="20329">MADIHELMLAMDLRGDLSETELGELRWHLGLGSRPEHITEETIVVNEVLDLLPEEQKPVRDEHGDWVIKESPQPAWDDGSPYAASKIPGAGYSILVRADDHDGGRWALTCRWEVHPDGHAEVAELMDRLVARLHGNGSFFGHQRWYEDEEPELLGIRDGKVVTRCDGAFVPPFWDEPDMG</sequence>
<accession>A0ABV5RVH0</accession>
<comment type="caution">
    <text evidence="1">The sequence shown here is derived from an EMBL/GenBank/DDBJ whole genome shotgun (WGS) entry which is preliminary data.</text>
</comment>
<keyword evidence="2" id="KW-1185">Reference proteome</keyword>
<protein>
    <submittedName>
        <fullName evidence="1">Uncharacterized protein</fullName>
    </submittedName>
</protein>
<gene>
    <name evidence="1" type="ORF">ACFFSA_10050</name>
</gene>
<name>A0ABV5RVH0_9ACTN</name>
<dbReference type="EMBL" id="JBHMBW010000006">
    <property type="protein sequence ID" value="MFB9623421.1"/>
    <property type="molecule type" value="Genomic_DNA"/>
</dbReference>
<reference evidence="1 2" key="1">
    <citation type="submission" date="2024-09" db="EMBL/GenBank/DDBJ databases">
        <authorList>
            <person name="Sun Q."/>
            <person name="Mori K."/>
        </authorList>
    </citation>
    <scope>NUCLEOTIDE SEQUENCE [LARGE SCALE GENOMIC DNA]</scope>
    <source>
        <strain evidence="1 2">JCM 3143</strain>
    </source>
</reference>
<evidence type="ECO:0000313" key="1">
    <source>
        <dbReference type="EMBL" id="MFB9623421.1"/>
    </source>
</evidence>
<dbReference type="RefSeq" id="WP_344991189.1">
    <property type="nucleotide sequence ID" value="NZ_BAAAXV010000005.1"/>
</dbReference>